<dbReference type="PANTHER" id="PTHR11735">
    <property type="entry name" value="TRNA N6-ADENOSINE THREONYLCARBAMOYLTRANSFERASE"/>
    <property type="match status" value="1"/>
</dbReference>
<sequence length="242" mass="27048">MIILAIDTSNQPLSVAVLQDNQLLATTTFNYHQKDHSTMLLPLIADLLQRVDLQPDQLDRIVVAQGPGSYTGLRIGVTAAKTLAFVLKKELVGISSLAVLAAPLQPENQNTVIVPLFDARRQCVFAGIYQQKKQQLINLLPDQHLTLAELTAKLQKFPKVILVGHDAQQFNQQLQAELTNKITLATGVFDYPQAYQLGLLGRTAAPVEIHSFVPRYLRVTQAEKYWLAHHQEKLNEPLVEKF</sequence>
<dbReference type="EMBL" id="AZGB01000015">
    <property type="protein sequence ID" value="KRM06590.1"/>
    <property type="molecule type" value="Genomic_DNA"/>
</dbReference>
<dbReference type="InterPro" id="IPR022496">
    <property type="entry name" value="T6A_TsaB"/>
</dbReference>
<dbReference type="STRING" id="1423750.FC89_GL000743"/>
<dbReference type="PANTHER" id="PTHR11735:SF11">
    <property type="entry name" value="TRNA THREONYLCARBAMOYLADENOSINE BIOSYNTHESIS PROTEIN TSAB"/>
    <property type="match status" value="1"/>
</dbReference>
<accession>A0A0R1VL81</accession>
<dbReference type="InterPro" id="IPR000905">
    <property type="entry name" value="Gcp-like_dom"/>
</dbReference>
<dbReference type="InterPro" id="IPR043129">
    <property type="entry name" value="ATPase_NBD"/>
</dbReference>
<dbReference type="NCBIfam" id="TIGR03725">
    <property type="entry name" value="T6A_YeaZ"/>
    <property type="match status" value="1"/>
</dbReference>
<feature type="domain" description="Gcp-like" evidence="1">
    <location>
        <begin position="33"/>
        <end position="209"/>
    </location>
</feature>
<gene>
    <name evidence="2" type="ORF">FC89_GL000743</name>
</gene>
<evidence type="ECO:0000259" key="1">
    <source>
        <dbReference type="Pfam" id="PF00814"/>
    </source>
</evidence>
<organism evidence="2 3">
    <name type="scientific">Liquorilactobacillus ghanensis DSM 18630</name>
    <dbReference type="NCBI Taxonomy" id="1423750"/>
    <lineage>
        <taxon>Bacteria</taxon>
        <taxon>Bacillati</taxon>
        <taxon>Bacillota</taxon>
        <taxon>Bacilli</taxon>
        <taxon>Lactobacillales</taxon>
        <taxon>Lactobacillaceae</taxon>
        <taxon>Liquorilactobacillus</taxon>
    </lineage>
</organism>
<keyword evidence="3" id="KW-1185">Reference proteome</keyword>
<proteinExistence type="predicted"/>
<dbReference type="Gene3D" id="3.30.420.40">
    <property type="match status" value="2"/>
</dbReference>
<dbReference type="Pfam" id="PF00814">
    <property type="entry name" value="TsaD"/>
    <property type="match status" value="1"/>
</dbReference>
<name>A0A0R1VL81_9LACO</name>
<comment type="caution">
    <text evidence="2">The sequence shown here is derived from an EMBL/GenBank/DDBJ whole genome shotgun (WGS) entry which is preliminary data.</text>
</comment>
<dbReference type="SUPFAM" id="SSF53067">
    <property type="entry name" value="Actin-like ATPase domain"/>
    <property type="match status" value="2"/>
</dbReference>
<dbReference type="Proteomes" id="UP000051451">
    <property type="component" value="Unassembled WGS sequence"/>
</dbReference>
<evidence type="ECO:0000313" key="2">
    <source>
        <dbReference type="EMBL" id="KRM06590.1"/>
    </source>
</evidence>
<dbReference type="CDD" id="cd24032">
    <property type="entry name" value="ASKHA_NBD_TsaB"/>
    <property type="match status" value="1"/>
</dbReference>
<dbReference type="PATRIC" id="fig|1423750.3.peg.764"/>
<reference evidence="2 3" key="1">
    <citation type="journal article" date="2015" name="Genome Announc.">
        <title>Expanding the biotechnology potential of lactobacilli through comparative genomics of 213 strains and associated genera.</title>
        <authorList>
            <person name="Sun Z."/>
            <person name="Harris H.M."/>
            <person name="McCann A."/>
            <person name="Guo C."/>
            <person name="Argimon S."/>
            <person name="Zhang W."/>
            <person name="Yang X."/>
            <person name="Jeffery I.B."/>
            <person name="Cooney J.C."/>
            <person name="Kagawa T.F."/>
            <person name="Liu W."/>
            <person name="Song Y."/>
            <person name="Salvetti E."/>
            <person name="Wrobel A."/>
            <person name="Rasinkangas P."/>
            <person name="Parkhill J."/>
            <person name="Rea M.C."/>
            <person name="O'Sullivan O."/>
            <person name="Ritari J."/>
            <person name="Douillard F.P."/>
            <person name="Paul Ross R."/>
            <person name="Yang R."/>
            <person name="Briner A.E."/>
            <person name="Felis G.E."/>
            <person name="de Vos W.M."/>
            <person name="Barrangou R."/>
            <person name="Klaenhammer T.R."/>
            <person name="Caufield P.W."/>
            <person name="Cui Y."/>
            <person name="Zhang H."/>
            <person name="O'Toole P.W."/>
        </authorList>
    </citation>
    <scope>NUCLEOTIDE SEQUENCE [LARGE SCALE GENOMIC DNA]</scope>
    <source>
        <strain evidence="2 3">DSM 18630</strain>
    </source>
</reference>
<protein>
    <submittedName>
        <fullName evidence="2">Glycoprotein endopeptidase</fullName>
    </submittedName>
</protein>
<dbReference type="AlphaFoldDB" id="A0A0R1VL81"/>
<dbReference type="GO" id="GO:0005829">
    <property type="term" value="C:cytosol"/>
    <property type="evidence" value="ECO:0007669"/>
    <property type="project" value="TreeGrafter"/>
</dbReference>
<evidence type="ECO:0000313" key="3">
    <source>
        <dbReference type="Proteomes" id="UP000051451"/>
    </source>
</evidence>
<dbReference type="OrthoDB" id="9784166at2"/>
<dbReference type="GeneID" id="98318772"/>
<dbReference type="RefSeq" id="WP_057871495.1">
    <property type="nucleotide sequence ID" value="NZ_AZGB01000015.1"/>
</dbReference>
<dbReference type="GO" id="GO:0002949">
    <property type="term" value="P:tRNA threonylcarbamoyladenosine modification"/>
    <property type="evidence" value="ECO:0007669"/>
    <property type="project" value="InterPro"/>
</dbReference>